<reference evidence="13" key="1">
    <citation type="submission" date="2025-08" db="UniProtKB">
        <authorList>
            <consortium name="RefSeq"/>
        </authorList>
    </citation>
    <scope>IDENTIFICATION</scope>
</reference>
<keyword evidence="9" id="KW-0449">Lipoprotein</keyword>
<evidence type="ECO:0000256" key="8">
    <source>
        <dbReference type="ARBA" id="ARBA00023180"/>
    </source>
</evidence>
<evidence type="ECO:0000256" key="6">
    <source>
        <dbReference type="ARBA" id="ARBA00022729"/>
    </source>
</evidence>
<dbReference type="Pfam" id="PF15116">
    <property type="entry name" value="CD52"/>
    <property type="match status" value="1"/>
</dbReference>
<evidence type="ECO:0000256" key="10">
    <source>
        <dbReference type="SAM" id="MobiDB-lite"/>
    </source>
</evidence>
<keyword evidence="12" id="KW-1185">Reference proteome</keyword>
<accession>A0ABM0KV77</accession>
<evidence type="ECO:0000256" key="7">
    <source>
        <dbReference type="ARBA" id="ARBA00023136"/>
    </source>
</evidence>
<keyword evidence="5" id="KW-0336">GPI-anchor</keyword>
<gene>
    <name evidence="13" type="primary">LOC101994191</name>
</gene>
<evidence type="ECO:0000313" key="12">
    <source>
        <dbReference type="Proteomes" id="UP000694915"/>
    </source>
</evidence>
<dbReference type="PANTHER" id="PTHR15029:SF0">
    <property type="entry name" value="CAMPATH-1 ANTIGEN"/>
    <property type="match status" value="1"/>
</dbReference>
<protein>
    <recommendedName>
        <fullName evidence="3">CAMPATH-1 antigen</fullName>
    </recommendedName>
</protein>
<proteinExistence type="predicted"/>
<keyword evidence="8" id="KW-0325">Glycoprotein</keyword>
<evidence type="ECO:0000256" key="4">
    <source>
        <dbReference type="ARBA" id="ARBA00022475"/>
    </source>
</evidence>
<evidence type="ECO:0000256" key="5">
    <source>
        <dbReference type="ARBA" id="ARBA00022622"/>
    </source>
</evidence>
<name>A0ABM0KV77_MICOH</name>
<evidence type="ECO:0000313" key="13">
    <source>
        <dbReference type="RefSeq" id="XP_005353450.1"/>
    </source>
</evidence>
<dbReference type="Proteomes" id="UP000694915">
    <property type="component" value="Chromosome 10"/>
</dbReference>
<keyword evidence="6 11" id="KW-0732">Signal</keyword>
<organism evidence="12 13">
    <name type="scientific">Microtus ochrogaster</name>
    <name type="common">Prairie vole</name>
    <dbReference type="NCBI Taxonomy" id="79684"/>
    <lineage>
        <taxon>Eukaryota</taxon>
        <taxon>Metazoa</taxon>
        <taxon>Chordata</taxon>
        <taxon>Craniata</taxon>
        <taxon>Vertebrata</taxon>
        <taxon>Euteleostomi</taxon>
        <taxon>Mammalia</taxon>
        <taxon>Eutheria</taxon>
        <taxon>Euarchontoglires</taxon>
        <taxon>Glires</taxon>
        <taxon>Rodentia</taxon>
        <taxon>Myomorpha</taxon>
        <taxon>Muroidea</taxon>
        <taxon>Cricetidae</taxon>
        <taxon>Arvicolinae</taxon>
        <taxon>Microtus</taxon>
    </lineage>
</organism>
<evidence type="ECO:0000256" key="3">
    <source>
        <dbReference type="ARBA" id="ARBA00013286"/>
    </source>
</evidence>
<feature type="chain" id="PRO_5047161149" description="CAMPATH-1 antigen" evidence="11">
    <location>
        <begin position="25"/>
        <end position="92"/>
    </location>
</feature>
<comment type="subcellular location">
    <subcellularLocation>
        <location evidence="2">Cell membrane</location>
        <topology evidence="2">Lipid-anchor</topology>
        <topology evidence="2">GPI-anchor</topology>
    </subcellularLocation>
</comment>
<feature type="region of interest" description="Disordered" evidence="10">
    <location>
        <begin position="27"/>
        <end position="68"/>
    </location>
</feature>
<evidence type="ECO:0000256" key="2">
    <source>
        <dbReference type="ARBA" id="ARBA00004609"/>
    </source>
</evidence>
<dbReference type="InterPro" id="IPR026643">
    <property type="entry name" value="CAMPATH-1"/>
</dbReference>
<evidence type="ECO:0000256" key="9">
    <source>
        <dbReference type="ARBA" id="ARBA00023288"/>
    </source>
</evidence>
<dbReference type="RefSeq" id="XP_005353450.1">
    <property type="nucleotide sequence ID" value="XM_005353393.1"/>
</dbReference>
<keyword evidence="4" id="KW-1003">Cell membrane</keyword>
<evidence type="ECO:0000256" key="1">
    <source>
        <dbReference type="ARBA" id="ARBA00002087"/>
    </source>
</evidence>
<comment type="function">
    <text evidence="1">May play a role in carrying and orienting carbohydrate, as well as having a more specific role.</text>
</comment>
<keyword evidence="7" id="KW-0472">Membrane</keyword>
<sequence length="92" mass="9628">MNGLLFLATISLLVAVQIQMGVLGDNNTNVNPNVATPPRPAPVTTKVGAPKTSVAKKNPQKPPKGGASSLIDVGSRSFFFFANTLMCLLYLG</sequence>
<evidence type="ECO:0000256" key="11">
    <source>
        <dbReference type="SAM" id="SignalP"/>
    </source>
</evidence>
<dbReference type="PANTHER" id="PTHR15029">
    <property type="entry name" value="CAMPATH-1 ANTIGEN"/>
    <property type="match status" value="1"/>
</dbReference>
<dbReference type="GeneID" id="101994191"/>
<feature type="signal peptide" evidence="11">
    <location>
        <begin position="1"/>
        <end position="24"/>
    </location>
</feature>